<reference evidence="1 2" key="1">
    <citation type="submission" date="2017-05" db="EMBL/GenBank/DDBJ databases">
        <authorList>
            <person name="Song R."/>
            <person name="Chenine A.L."/>
            <person name="Ruprecht R.M."/>
        </authorList>
    </citation>
    <scope>NUCLEOTIDE SEQUENCE [LARGE SCALE GENOMIC DNA]</scope>
</reference>
<organism evidence="1 2">
    <name type="scientific">Pseudomonas phage Phabio</name>
    <dbReference type="NCBI Taxonomy" id="2006668"/>
    <lineage>
        <taxon>Viruses</taxon>
        <taxon>Duplodnaviria</taxon>
        <taxon>Heunggongvirae</taxon>
        <taxon>Uroviricota</taxon>
        <taxon>Caudoviricetes</taxon>
        <taxon>Chimalliviridae</taxon>
        <taxon>Phabiovirus</taxon>
        <taxon>Phabiovirus phabio</taxon>
    </lineage>
</organism>
<accession>A0A1Y0SZT6</accession>
<evidence type="ECO:0000313" key="2">
    <source>
        <dbReference type="Proteomes" id="UP000225448"/>
    </source>
</evidence>
<evidence type="ECO:0000313" key="1">
    <source>
        <dbReference type="EMBL" id="ARV76738.1"/>
    </source>
</evidence>
<dbReference type="EMBL" id="MF042360">
    <property type="protein sequence ID" value="ARV76738.1"/>
    <property type="molecule type" value="Genomic_DNA"/>
</dbReference>
<protein>
    <submittedName>
        <fullName evidence="1">Uncharacterized protein</fullName>
    </submittedName>
</protein>
<proteinExistence type="predicted"/>
<name>A0A1Y0SZT6_9CAUD</name>
<keyword evidence="2" id="KW-1185">Reference proteome</keyword>
<gene>
    <name evidence="1" type="ORF">PHABIO_107</name>
</gene>
<dbReference type="Proteomes" id="UP000225448">
    <property type="component" value="Segment"/>
</dbReference>
<sequence>MAFTIMTLMAQPGPELFYDPKFRLMVETHINILRNHFVTREDIPANHYYQYEGDFYGFLVGRSIPAHLHWVYMRVNGMTNPNQFAKDLRNYYTGMVKPTLLIPNDGVLSDIQRMYVSLKNK</sequence>